<dbReference type="EMBL" id="UINC01175043">
    <property type="protein sequence ID" value="SVD81462.1"/>
    <property type="molecule type" value="Genomic_DNA"/>
</dbReference>
<protein>
    <submittedName>
        <fullName evidence="1">Uncharacterized protein</fullName>
    </submittedName>
</protein>
<proteinExistence type="predicted"/>
<accession>A0A382YDS8</accession>
<dbReference type="AlphaFoldDB" id="A0A382YDS8"/>
<name>A0A382YDS8_9ZZZZ</name>
<evidence type="ECO:0000313" key="1">
    <source>
        <dbReference type="EMBL" id="SVD81462.1"/>
    </source>
</evidence>
<reference evidence="1" key="1">
    <citation type="submission" date="2018-05" db="EMBL/GenBank/DDBJ databases">
        <authorList>
            <person name="Lanie J.A."/>
            <person name="Ng W.-L."/>
            <person name="Kazmierczak K.M."/>
            <person name="Andrzejewski T.M."/>
            <person name="Davidsen T.M."/>
            <person name="Wayne K.J."/>
            <person name="Tettelin H."/>
            <person name="Glass J.I."/>
            <person name="Rusch D."/>
            <person name="Podicherti R."/>
            <person name="Tsui H.-C.T."/>
            <person name="Winkler M.E."/>
        </authorList>
    </citation>
    <scope>NUCLEOTIDE SEQUENCE</scope>
</reference>
<sequence>MGKGKKNKNYFHNVAAGYFFNCLYYKKTNNPLALWSVYRLCREENIAIPEWVYEYFDKCADKLLTDNDLPGDKVAPLCSEALGFKSLGPGTPWKEVKKEIRKLKAHRAVKDAEKASPKNFRYEILEDAIKRLVDDFGPAFEKTDTGTINRWIRDYEETFDPKEVKAVLDEMGELFPKV</sequence>
<organism evidence="1">
    <name type="scientific">marine metagenome</name>
    <dbReference type="NCBI Taxonomy" id="408172"/>
    <lineage>
        <taxon>unclassified sequences</taxon>
        <taxon>metagenomes</taxon>
        <taxon>ecological metagenomes</taxon>
    </lineage>
</organism>
<gene>
    <name evidence="1" type="ORF">METZ01_LOCUS434316</name>
</gene>